<dbReference type="SUPFAM" id="SSF88697">
    <property type="entry name" value="PUA domain-like"/>
    <property type="match status" value="1"/>
</dbReference>
<dbReference type="EMBL" id="JHEG02000070">
    <property type="protein sequence ID" value="KIE06327.1"/>
    <property type="molecule type" value="Genomic_DNA"/>
</dbReference>
<reference evidence="2" key="1">
    <citation type="journal article" date="2015" name="Genome Announc.">
        <title>Draft Genome Sequence of Tolypothrix boutellei Strain VB521301.</title>
        <authorList>
            <person name="Chandrababunaidu M.M."/>
            <person name="Singh D."/>
            <person name="Sen D."/>
            <person name="Bhan S."/>
            <person name="Das S."/>
            <person name="Gupta A."/>
            <person name="Adhikary S.P."/>
            <person name="Tripathy S."/>
        </authorList>
    </citation>
    <scope>NUCLEOTIDE SEQUENCE</scope>
    <source>
        <strain evidence="2">VB521301</strain>
    </source>
</reference>
<gene>
    <name evidence="2" type="ORF">DA73_0245665</name>
</gene>
<dbReference type="STRING" id="1479485.DA73_0245665"/>
<name>A0A0C1MVN4_9CYAN</name>
<comment type="caution">
    <text evidence="2">The sequence shown here is derived from an EMBL/GenBank/DDBJ whole genome shotgun (WGS) entry which is preliminary data.</text>
</comment>
<dbReference type="Pfam" id="PF12961">
    <property type="entry name" value="DUF3850"/>
    <property type="match status" value="1"/>
</dbReference>
<organism evidence="2">
    <name type="scientific">Tolypothrix bouteillei VB521301</name>
    <dbReference type="NCBI Taxonomy" id="1479485"/>
    <lineage>
        <taxon>Bacteria</taxon>
        <taxon>Bacillati</taxon>
        <taxon>Cyanobacteriota</taxon>
        <taxon>Cyanophyceae</taxon>
        <taxon>Nostocales</taxon>
        <taxon>Tolypothrichaceae</taxon>
        <taxon>Tolypothrix</taxon>
    </lineage>
</organism>
<sequence>MKTHELKTWKPFFEAVISGEKTFEMRKDDRGFEVGDNLRLIEVDPDKNLEPTGRVARYKITYILRGEQWGVMPEYAILAIK</sequence>
<proteinExistence type="predicted"/>
<evidence type="ECO:0000313" key="2">
    <source>
        <dbReference type="EMBL" id="KIE06327.1"/>
    </source>
</evidence>
<accession>A0A0C1MVN4</accession>
<dbReference type="AlphaFoldDB" id="A0A0C1MVN4"/>
<evidence type="ECO:0000259" key="1">
    <source>
        <dbReference type="Pfam" id="PF12961"/>
    </source>
</evidence>
<dbReference type="InterPro" id="IPR015947">
    <property type="entry name" value="PUA-like_sf"/>
</dbReference>
<dbReference type="Gene3D" id="2.30.130.30">
    <property type="entry name" value="Hypothetical protein"/>
    <property type="match status" value="1"/>
</dbReference>
<feature type="domain" description="DUF3850" evidence="1">
    <location>
        <begin position="3"/>
        <end position="80"/>
    </location>
</feature>
<dbReference type="InterPro" id="IPR039440">
    <property type="entry name" value="DUF3850"/>
</dbReference>
<protein>
    <recommendedName>
        <fullName evidence="1">DUF3850 domain-containing protein</fullName>
    </recommendedName>
</protein>